<gene>
    <name evidence="2" type="ORF">CAGGBEG34_270023</name>
</gene>
<dbReference type="RefSeq" id="WP_006682788.1">
    <property type="nucleotide sequence ID" value="NZ_CAFB01000044.1"/>
</dbReference>
<evidence type="ECO:0000256" key="1">
    <source>
        <dbReference type="ARBA" id="ARBA00009981"/>
    </source>
</evidence>
<name>G2JA17_9BURK</name>
<dbReference type="OrthoDB" id="8908881at2"/>
<keyword evidence="3" id="KW-1185">Reference proteome</keyword>
<comment type="caution">
    <text evidence="2">The sequence shown here is derived from an EMBL/GenBank/DDBJ whole genome shotgun (WGS) entry which is preliminary data.</text>
</comment>
<dbReference type="AlphaFoldDB" id="G2JA17"/>
<proteinExistence type="inferred from homology"/>
<dbReference type="EMBL" id="CAFB01000044">
    <property type="protein sequence ID" value="CCD29614.1"/>
    <property type="molecule type" value="Genomic_DNA"/>
</dbReference>
<evidence type="ECO:0000313" key="3">
    <source>
        <dbReference type="Proteomes" id="UP000054051"/>
    </source>
</evidence>
<dbReference type="InterPro" id="IPR005368">
    <property type="entry name" value="UPF0175"/>
</dbReference>
<dbReference type="STRING" id="1070319.CAGGBEG34_270023"/>
<reference evidence="2 3" key="1">
    <citation type="submission" date="2011-08" db="EMBL/GenBank/DDBJ databases">
        <title>The genome of the obligate endobacterium of an arbuscular mycorrhizal fungus reveals an interphylum network of nutritional interactions.</title>
        <authorList>
            <person name="Ghignone S."/>
            <person name="Salvioli A."/>
            <person name="Anca I."/>
            <person name="Lumini E."/>
            <person name="Ortu G."/>
            <person name="Petiti L."/>
            <person name="Cruveiller S."/>
            <person name="Bianciotto V."/>
            <person name="Piffanelli P."/>
            <person name="Lanfranco L."/>
            <person name="Bonfante P."/>
        </authorList>
    </citation>
    <scope>NUCLEOTIDE SEQUENCE [LARGE SCALE GENOMIC DNA]</scope>
    <source>
        <strain evidence="2 3">BEG34</strain>
    </source>
</reference>
<sequence>MQAINIRQLKHNPSAALRSAKEDDFVVIMNRDEPQALLIDLKRLGVPDVNRVRVALAVALFKQNTISLGYAARIADKTLPDMMTMLVKLGIPVVAVSQEDIEHDLQVADEVWA</sequence>
<dbReference type="Proteomes" id="UP000054051">
    <property type="component" value="Unassembled WGS sequence"/>
</dbReference>
<dbReference type="eggNOG" id="COG2886">
    <property type="taxonomic scope" value="Bacteria"/>
</dbReference>
<dbReference type="SUPFAM" id="SSF143120">
    <property type="entry name" value="YefM-like"/>
    <property type="match status" value="1"/>
</dbReference>
<organism evidence="2 3">
    <name type="scientific">Candidatus Glomeribacter gigasporarum BEG34</name>
    <dbReference type="NCBI Taxonomy" id="1070319"/>
    <lineage>
        <taxon>Bacteria</taxon>
        <taxon>Pseudomonadati</taxon>
        <taxon>Pseudomonadota</taxon>
        <taxon>Betaproteobacteria</taxon>
        <taxon>Burkholderiales</taxon>
        <taxon>Burkholderiaceae</taxon>
        <taxon>Candidatus Glomeribacter</taxon>
    </lineage>
</organism>
<evidence type="ECO:0000313" key="2">
    <source>
        <dbReference type="EMBL" id="CCD29614.1"/>
    </source>
</evidence>
<protein>
    <recommendedName>
        <fullName evidence="4">Prevent-host-death protein</fullName>
    </recommendedName>
</protein>
<accession>G2JA17</accession>
<comment type="similarity">
    <text evidence="1">Belongs to the phD/YefM antitoxin family.</text>
</comment>
<dbReference type="Pfam" id="PF03683">
    <property type="entry name" value="UPF0175"/>
    <property type="match status" value="1"/>
</dbReference>
<dbReference type="InterPro" id="IPR036165">
    <property type="entry name" value="YefM-like_sf"/>
</dbReference>
<evidence type="ECO:0008006" key="4">
    <source>
        <dbReference type="Google" id="ProtNLM"/>
    </source>
</evidence>